<evidence type="ECO:0000313" key="2">
    <source>
        <dbReference type="Proteomes" id="UP000222310"/>
    </source>
</evidence>
<gene>
    <name evidence="1" type="ORF">VF08_02850</name>
</gene>
<accession>A0A9Q6EN24</accession>
<comment type="caution">
    <text evidence="1">The sequence shown here is derived from an EMBL/GenBank/DDBJ whole genome shotgun (WGS) entry which is preliminary data.</text>
</comment>
<proteinExistence type="predicted"/>
<reference evidence="1 2" key="1">
    <citation type="submission" date="2015-02" db="EMBL/GenBank/DDBJ databases">
        <title>Nostoc linckia genome annotation.</title>
        <authorList>
            <person name="Zhou Z."/>
        </authorList>
    </citation>
    <scope>NUCLEOTIDE SEQUENCE [LARGE SCALE GENOMIC DNA]</scope>
    <source>
        <strain evidence="2">z8</strain>
    </source>
</reference>
<dbReference type="Proteomes" id="UP000222310">
    <property type="component" value="Unassembled WGS sequence"/>
</dbReference>
<protein>
    <submittedName>
        <fullName evidence="1">Uncharacterized protein</fullName>
    </submittedName>
</protein>
<dbReference type="EMBL" id="LAHD01000005">
    <property type="protein sequence ID" value="PHK06692.1"/>
    <property type="molecule type" value="Genomic_DNA"/>
</dbReference>
<evidence type="ECO:0000313" key="1">
    <source>
        <dbReference type="EMBL" id="PHK06692.1"/>
    </source>
</evidence>
<dbReference type="GeneID" id="57094392"/>
<dbReference type="AlphaFoldDB" id="A0A9Q6EN24"/>
<organism evidence="1 2">
    <name type="scientific">Nostoc linckia z8</name>
    <dbReference type="NCBI Taxonomy" id="1628746"/>
    <lineage>
        <taxon>Bacteria</taxon>
        <taxon>Bacillati</taxon>
        <taxon>Cyanobacteriota</taxon>
        <taxon>Cyanophyceae</taxon>
        <taxon>Nostocales</taxon>
        <taxon>Nostocaceae</taxon>
        <taxon>Nostoc</taxon>
    </lineage>
</organism>
<dbReference type="RefSeq" id="WP_099066617.1">
    <property type="nucleotide sequence ID" value="NZ_LAHD01000005.1"/>
</dbReference>
<name>A0A9Q6EN24_NOSLI</name>
<sequence>MQRSASTTLAGKAYSCSLTPNSSPNPGDYWDEPDANGRISQWEWSGNSWISREKFRTTVDLYTGQTISLLGTIIGLLNNNSSDVSFSTGNTNHLYLTKLNIGFSTTGNLSSSNYWRLNFKSSGSVVQMLNVQSGNNGETTGDIRKSGAEINQIYAHNGRYQLNLIQIGTPPNISNPVAMVEYRLAKP</sequence>